<evidence type="ECO:0000256" key="2">
    <source>
        <dbReference type="ARBA" id="ARBA00022737"/>
    </source>
</evidence>
<gene>
    <name evidence="9" type="ORF">SAMN05421839_1329</name>
</gene>
<dbReference type="InterPro" id="IPR016152">
    <property type="entry name" value="PTrfase/Anion_transptr"/>
</dbReference>
<dbReference type="PROSITE" id="PS51372">
    <property type="entry name" value="PRD_2"/>
    <property type="match status" value="2"/>
</dbReference>
<dbReference type="CDD" id="cd05568">
    <property type="entry name" value="PTS_IIB_bgl_like"/>
    <property type="match status" value="1"/>
</dbReference>
<dbReference type="PANTHER" id="PTHR30185:SF18">
    <property type="entry name" value="TRANSCRIPTIONAL REGULATOR MTLR"/>
    <property type="match status" value="1"/>
</dbReference>
<keyword evidence="3" id="KW-0805">Transcription regulation</keyword>
<dbReference type="InterPro" id="IPR011608">
    <property type="entry name" value="PRD"/>
</dbReference>
<dbReference type="PROSITE" id="PS51094">
    <property type="entry name" value="PTS_EIIA_TYPE_2"/>
    <property type="match status" value="1"/>
</dbReference>
<dbReference type="SUPFAM" id="SSF63520">
    <property type="entry name" value="PTS-regulatory domain, PRD"/>
    <property type="match status" value="2"/>
</dbReference>
<dbReference type="Gene3D" id="1.10.1790.10">
    <property type="entry name" value="PRD domain"/>
    <property type="match status" value="2"/>
</dbReference>
<dbReference type="Gene3D" id="3.40.50.2300">
    <property type="match status" value="1"/>
</dbReference>
<dbReference type="STRING" id="306540.SAMN05421839_1329"/>
<keyword evidence="4" id="KW-0010">Activator</keyword>
<accession>A0A1I5RMX9</accession>
<feature type="domain" description="PTS EIIB type-2" evidence="7">
    <location>
        <begin position="418"/>
        <end position="507"/>
    </location>
</feature>
<dbReference type="InterPro" id="IPR036390">
    <property type="entry name" value="WH_DNA-bd_sf"/>
</dbReference>
<dbReference type="InterPro" id="IPR013011">
    <property type="entry name" value="PTS_EIIB_2"/>
</dbReference>
<sequence>MVYISGRERRILEVLLAYPDGLTIESLAQTLDVSTRTIHRDLKIVEDILTGYDLKLDKKSGTGIHITGSKEAKAKLDLALTQVAFTDYTPEERQAIILTTLLETNGSTKLIVLANELNVTVATVSNDLDKVEVVLTEHNLKLVRKRGYGVEIIGEESDKRATLSYLIFKYVDELDFLSHIKSKMKTQSSTIDTVSERLLGLVDQSKLMTIEKSINYIKSDLPYEFADSSYIGLVVHLALAVERLQKGEQIYFDHHYLEELETSKEYVVAKKIIRSLSEAFELEIPKDEIGYITMHLLGAKLRSDKGIIIEESAVNVLYLTKQLIVAVGEKIQATFVSEDRLLKDLLTHLKPTLYRIQKGMYIGNPLKGDIKRDYPEIFEAIKVSCTEIFEVDFPDEEIAYLVLHFASATIERVSPQNLSVLVICSSGLGTSKMVSSQLKNKINGIRQIDQASLFELESKALSGYDLILSTIPLKDYVDEYTLISTILTEEDIEKINVLIKGKQLRQDLLKRNYIESKQAEVFSFDRLEKMQQYSNAILNILGTFCIDQIQQLTSKKAILDEISRRLKERQLIHDEKGLTDALIKREKQGGIGIPGTSLALYHTRLSSIQKPLFQLYDLSHPLTLTSMNQEEMTVTRIVMMLSPLEISDHVLEVLSFLSTLIIRDQTSRHVFETLDEQGLKHYLSQELNMFINDKLS</sequence>
<evidence type="ECO:0000256" key="3">
    <source>
        <dbReference type="ARBA" id="ARBA00023015"/>
    </source>
</evidence>
<dbReference type="InterPro" id="IPR013196">
    <property type="entry name" value="HTH_11"/>
</dbReference>
<evidence type="ECO:0000313" key="9">
    <source>
        <dbReference type="EMBL" id="SFP59727.1"/>
    </source>
</evidence>
<dbReference type="InterPro" id="IPR007737">
    <property type="entry name" value="Mga_HTH"/>
</dbReference>
<dbReference type="Gene3D" id="3.40.930.10">
    <property type="entry name" value="Mannitol-specific EII, Chain A"/>
    <property type="match status" value="1"/>
</dbReference>
<evidence type="ECO:0000259" key="6">
    <source>
        <dbReference type="PROSITE" id="PS51094"/>
    </source>
</evidence>
<feature type="domain" description="PRD" evidence="8">
    <location>
        <begin position="201"/>
        <end position="306"/>
    </location>
</feature>
<dbReference type="InterPro" id="IPR036095">
    <property type="entry name" value="PTS_EIIB-like_sf"/>
</dbReference>
<dbReference type="InterPro" id="IPR002178">
    <property type="entry name" value="PTS_EIIA_type-2_dom"/>
</dbReference>
<proteinExistence type="predicted"/>
<evidence type="ECO:0000259" key="8">
    <source>
        <dbReference type="PROSITE" id="PS51372"/>
    </source>
</evidence>
<evidence type="ECO:0000256" key="5">
    <source>
        <dbReference type="ARBA" id="ARBA00023163"/>
    </source>
</evidence>
<dbReference type="AlphaFoldDB" id="A0A1I5RMX9"/>
<dbReference type="InterPro" id="IPR036634">
    <property type="entry name" value="PRD_sf"/>
</dbReference>
<dbReference type="PANTHER" id="PTHR30185">
    <property type="entry name" value="CRYPTIC BETA-GLUCOSIDE BGL OPERON ANTITERMINATOR"/>
    <property type="match status" value="1"/>
</dbReference>
<dbReference type="GO" id="GO:0006355">
    <property type="term" value="P:regulation of DNA-templated transcription"/>
    <property type="evidence" value="ECO:0007669"/>
    <property type="project" value="InterPro"/>
</dbReference>
<evidence type="ECO:0000259" key="7">
    <source>
        <dbReference type="PROSITE" id="PS51099"/>
    </source>
</evidence>
<dbReference type="EMBL" id="FOXC01000032">
    <property type="protein sequence ID" value="SFP59727.1"/>
    <property type="molecule type" value="Genomic_DNA"/>
</dbReference>
<dbReference type="Pfam" id="PF00359">
    <property type="entry name" value="PTS_EIIA_2"/>
    <property type="match status" value="1"/>
</dbReference>
<evidence type="ECO:0000256" key="1">
    <source>
        <dbReference type="ARBA" id="ARBA00022679"/>
    </source>
</evidence>
<evidence type="ECO:0000256" key="4">
    <source>
        <dbReference type="ARBA" id="ARBA00023159"/>
    </source>
</evidence>
<evidence type="ECO:0000313" key="10">
    <source>
        <dbReference type="Proteomes" id="UP000242243"/>
    </source>
</evidence>
<feature type="domain" description="PTS EIIA type-2" evidence="6">
    <location>
        <begin position="539"/>
        <end position="686"/>
    </location>
</feature>
<keyword evidence="2" id="KW-0677">Repeat</keyword>
<keyword evidence="1" id="KW-0808">Transferase</keyword>
<name>A0A1I5RMX9_9BACI</name>
<reference evidence="9 10" key="1">
    <citation type="submission" date="2016-10" db="EMBL/GenBank/DDBJ databases">
        <authorList>
            <person name="de Groot N.N."/>
        </authorList>
    </citation>
    <scope>NUCLEOTIDE SEQUENCE [LARGE SCALE GENOMIC DNA]</scope>
    <source>
        <strain evidence="9 10">DSM 17073</strain>
    </source>
</reference>
<dbReference type="InterPro" id="IPR036388">
    <property type="entry name" value="WH-like_DNA-bd_sf"/>
</dbReference>
<dbReference type="Pfam" id="PF00874">
    <property type="entry name" value="PRD"/>
    <property type="match status" value="2"/>
</dbReference>
<dbReference type="Pfam" id="PF05043">
    <property type="entry name" value="Mga"/>
    <property type="match status" value="1"/>
</dbReference>
<dbReference type="Proteomes" id="UP000242243">
    <property type="component" value="Unassembled WGS sequence"/>
</dbReference>
<dbReference type="InterPro" id="IPR050661">
    <property type="entry name" value="BglG_antiterminators"/>
</dbReference>
<organism evidence="9 10">
    <name type="scientific">Halolactibacillus halophilus</name>
    <dbReference type="NCBI Taxonomy" id="306540"/>
    <lineage>
        <taxon>Bacteria</taxon>
        <taxon>Bacillati</taxon>
        <taxon>Bacillota</taxon>
        <taxon>Bacilli</taxon>
        <taxon>Bacillales</taxon>
        <taxon>Bacillaceae</taxon>
        <taxon>Halolactibacillus</taxon>
    </lineage>
</organism>
<dbReference type="Pfam" id="PF08279">
    <property type="entry name" value="HTH_11"/>
    <property type="match status" value="1"/>
</dbReference>
<keyword evidence="5" id="KW-0804">Transcription</keyword>
<feature type="domain" description="PRD" evidence="8">
    <location>
        <begin position="311"/>
        <end position="415"/>
    </location>
</feature>
<dbReference type="Gene3D" id="1.10.10.10">
    <property type="entry name" value="Winged helix-like DNA-binding domain superfamily/Winged helix DNA-binding domain"/>
    <property type="match status" value="1"/>
</dbReference>
<dbReference type="SUPFAM" id="SSF46785">
    <property type="entry name" value="Winged helix' DNA-binding domain"/>
    <property type="match status" value="1"/>
</dbReference>
<dbReference type="GO" id="GO:0008982">
    <property type="term" value="F:protein-N(PI)-phosphohistidine-sugar phosphotransferase activity"/>
    <property type="evidence" value="ECO:0007669"/>
    <property type="project" value="InterPro"/>
</dbReference>
<protein>
    <submittedName>
        <fullName evidence="9">Mannitol operon transcriptional antiterminator</fullName>
    </submittedName>
</protein>
<dbReference type="SUPFAM" id="SSF52794">
    <property type="entry name" value="PTS system IIB component-like"/>
    <property type="match status" value="1"/>
</dbReference>
<dbReference type="PROSITE" id="PS51099">
    <property type="entry name" value="PTS_EIIB_TYPE_2"/>
    <property type="match status" value="1"/>
</dbReference>
<dbReference type="SUPFAM" id="SSF55804">
    <property type="entry name" value="Phoshotransferase/anion transport protein"/>
    <property type="match status" value="1"/>
</dbReference>
<dbReference type="GO" id="GO:0009401">
    <property type="term" value="P:phosphoenolpyruvate-dependent sugar phosphotransferase system"/>
    <property type="evidence" value="ECO:0007669"/>
    <property type="project" value="InterPro"/>
</dbReference>